<dbReference type="EMBL" id="CAAE01007485">
    <property type="protein sequence ID" value="CAF90309.1"/>
    <property type="molecule type" value="Genomic_DNA"/>
</dbReference>
<dbReference type="EC" id="3.1.1.3" evidence="1"/>
<dbReference type="KEGG" id="tng:GSTEN00004542G001"/>
<dbReference type="GO" id="GO:0019433">
    <property type="term" value="P:triglyceride catabolic process"/>
    <property type="evidence" value="ECO:0007669"/>
    <property type="project" value="TreeGrafter"/>
</dbReference>
<dbReference type="Proteomes" id="UP000007303">
    <property type="component" value="Unassembled WGS sequence"/>
</dbReference>
<sequence>MLDRELGAMLDREPGATLDPDQGWNLSLAGCGFSSVYYLGALSCFLDRVPQLVHGASRICGASSGCLVAAAVTVGIPLHGFCADVLDLARTARTRPLGVLHPAFGLLRRVRDALLDKLPADAHLRASGRLCVSLTRLADGRNLLVSQFDSREELVQVLLCSCFFPVYCGFVPPSYRGELFLDGALSNNLPLSEQRNTITMAPFRGESDICPKDDSFNPVQVHCCSLSVQVSSRNLHRICTSFLPPSVQNLAEICHSGYVDALRFLGAQGLITAPLPQPLSLEQPEPDQEPGQEPGRDPDLEPVHVLLSGLKPQLEPITAGCGPKGRGEPPGQLPESAVCSLQGGS</sequence>
<dbReference type="OMA" id="FEAHYGN"/>
<evidence type="ECO:0000313" key="8">
    <source>
        <dbReference type="Ensembl" id="ENSTNIP00000005670.1"/>
    </source>
</evidence>
<evidence type="ECO:0000313" key="9">
    <source>
        <dbReference type="Proteomes" id="UP000007303"/>
    </source>
</evidence>
<dbReference type="FunFam" id="3.40.1090.10:FF:000003">
    <property type="entry name" value="Patatin-like phospholipase domain-containing protein 2"/>
    <property type="match status" value="1"/>
</dbReference>
<dbReference type="InterPro" id="IPR016035">
    <property type="entry name" value="Acyl_Trfase/lysoPLipase"/>
</dbReference>
<keyword evidence="3 4" id="KW-0443">Lipid metabolism</keyword>
<keyword evidence="4" id="KW-0442">Lipid degradation</keyword>
<comment type="caution">
    <text evidence="4">Lacks conserved residue(s) required for the propagation of feature annotation.</text>
</comment>
<feature type="domain" description="PNPLA" evidence="6">
    <location>
        <begin position="26"/>
        <end position="195"/>
    </location>
</feature>
<organism evidence="7">
    <name type="scientific">Tetraodon nigroviridis</name>
    <name type="common">Spotted green pufferfish</name>
    <name type="synonym">Chelonodon nigroviridis</name>
    <dbReference type="NCBI Taxonomy" id="99883"/>
    <lineage>
        <taxon>Eukaryota</taxon>
        <taxon>Metazoa</taxon>
        <taxon>Chordata</taxon>
        <taxon>Craniata</taxon>
        <taxon>Vertebrata</taxon>
        <taxon>Euteleostomi</taxon>
        <taxon>Actinopterygii</taxon>
        <taxon>Neopterygii</taxon>
        <taxon>Teleostei</taxon>
        <taxon>Neoteleostei</taxon>
        <taxon>Acanthomorphata</taxon>
        <taxon>Eupercaria</taxon>
        <taxon>Tetraodontiformes</taxon>
        <taxon>Tetradontoidea</taxon>
        <taxon>Tetraodontidae</taxon>
        <taxon>Tetraodon</taxon>
    </lineage>
</organism>
<gene>
    <name evidence="7" type="ORF">GSTENG00004542001</name>
</gene>
<reference evidence="7 9" key="1">
    <citation type="journal article" date="2004" name="Nature">
        <title>Genome duplication in the teleost fish Tetraodon nigroviridis reveals the early vertebrate proto-karyotype.</title>
        <authorList>
            <person name="Jaillon O."/>
            <person name="Aury J.-M."/>
            <person name="Brunet F."/>
            <person name="Petit J.-L."/>
            <person name="Stange-Thomann N."/>
            <person name="Mauceli E."/>
            <person name="Bouneau L."/>
            <person name="Fischer C."/>
            <person name="Ozouf-Costaz C."/>
            <person name="Bernot A."/>
            <person name="Nicaud S."/>
            <person name="Jaffe D."/>
            <person name="Fisher S."/>
            <person name="Lutfalla G."/>
            <person name="Dossat C."/>
            <person name="Segurens B."/>
            <person name="Dasilva C."/>
            <person name="Salanoubat M."/>
            <person name="Levy M."/>
            <person name="Boudet N."/>
            <person name="Castellano S."/>
            <person name="Anthouard V."/>
            <person name="Jubin C."/>
            <person name="Castelli V."/>
            <person name="Katinka M."/>
            <person name="Vacherie B."/>
            <person name="Biemont C."/>
            <person name="Skalli Z."/>
            <person name="Cattolico L."/>
            <person name="Poulain J."/>
            <person name="De Berardinis V."/>
            <person name="Cruaud C."/>
            <person name="Duprat S."/>
            <person name="Brottier P."/>
            <person name="Coutanceau J.-P."/>
            <person name="Gouzy J."/>
            <person name="Parra G."/>
            <person name="Lardier G."/>
            <person name="Chapple C."/>
            <person name="McKernan K.J."/>
            <person name="McEwan P."/>
            <person name="Bosak S."/>
            <person name="Kellis M."/>
            <person name="Volff J.-N."/>
            <person name="Guigo R."/>
            <person name="Zody M.C."/>
            <person name="Mesirov J."/>
            <person name="Lindblad-Toh K."/>
            <person name="Birren B."/>
            <person name="Nusbaum C."/>
            <person name="Kahn D."/>
            <person name="Robinson-Rechavi M."/>
            <person name="Laudet V."/>
            <person name="Schachter V."/>
            <person name="Quetier F."/>
            <person name="Saurin W."/>
            <person name="Scarpelli C."/>
            <person name="Wincker P."/>
            <person name="Lander E.S."/>
            <person name="Weissenbach J."/>
            <person name="Roest Crollius H."/>
        </authorList>
    </citation>
    <scope>NUCLEOTIDE SEQUENCE [LARGE SCALE GENOMIC DNA]</scope>
</reference>
<evidence type="ECO:0000259" key="6">
    <source>
        <dbReference type="PROSITE" id="PS51635"/>
    </source>
</evidence>
<keyword evidence="2 4" id="KW-0378">Hydrolase</keyword>
<dbReference type="PANTHER" id="PTHR12406">
    <property type="entry name" value="CALCIUM-INDEPENDENT PHOSPHOLIPASE A2 IPLA2 -RELATED"/>
    <property type="match status" value="1"/>
</dbReference>
<name>Q4T9X3_TETNG</name>
<feature type="active site" description="Nucleophile" evidence="4">
    <location>
        <position position="63"/>
    </location>
</feature>
<dbReference type="PANTHER" id="PTHR12406:SF22">
    <property type="entry name" value="1-ACYLGLYCEROL-3-PHOSPHATE O-ACYLTRANSFERASE PNPLA3"/>
    <property type="match status" value="1"/>
</dbReference>
<dbReference type="InterPro" id="IPR002641">
    <property type="entry name" value="PNPLA_dom"/>
</dbReference>
<dbReference type="PROSITE" id="PS51635">
    <property type="entry name" value="PNPLA"/>
    <property type="match status" value="1"/>
</dbReference>
<dbReference type="OrthoDB" id="197155at2759"/>
<reference evidence="7" key="2">
    <citation type="submission" date="2004-02" db="EMBL/GenBank/DDBJ databases">
        <authorList>
            <consortium name="Genoscope"/>
            <consortium name="Whitehead Institute Centre for Genome Research"/>
        </authorList>
    </citation>
    <scope>NUCLEOTIDE SEQUENCE</scope>
</reference>
<dbReference type="Pfam" id="PF01734">
    <property type="entry name" value="Patatin"/>
    <property type="match status" value="1"/>
</dbReference>
<protein>
    <recommendedName>
        <fullName evidence="1">triacylglycerol lipase</fullName>
        <ecNumber evidence="1">3.1.1.3</ecNumber>
    </recommendedName>
</protein>
<dbReference type="Gene3D" id="3.40.1090.10">
    <property type="entry name" value="Cytosolic phospholipase A2 catalytic domain"/>
    <property type="match status" value="1"/>
</dbReference>
<feature type="region of interest" description="Disordered" evidence="5">
    <location>
        <begin position="276"/>
        <end position="302"/>
    </location>
</feature>
<evidence type="ECO:0000256" key="1">
    <source>
        <dbReference type="ARBA" id="ARBA00013279"/>
    </source>
</evidence>
<feature type="active site" description="Proton acceptor" evidence="4">
    <location>
        <position position="182"/>
    </location>
</feature>
<evidence type="ECO:0000256" key="4">
    <source>
        <dbReference type="PROSITE-ProRule" id="PRU01161"/>
    </source>
</evidence>
<dbReference type="SUPFAM" id="SSF52151">
    <property type="entry name" value="FabD/lysophospholipase-like"/>
    <property type="match status" value="1"/>
</dbReference>
<evidence type="ECO:0000256" key="5">
    <source>
        <dbReference type="SAM" id="MobiDB-lite"/>
    </source>
</evidence>
<dbReference type="GO" id="GO:0004806">
    <property type="term" value="F:triacylglycerol lipase activity"/>
    <property type="evidence" value="ECO:0007669"/>
    <property type="project" value="UniProtKB-EC"/>
</dbReference>
<dbReference type="HOGENOM" id="CLU_018371_0_2_1"/>
<dbReference type="GeneTree" id="ENSGT00940000155662"/>
<feature type="short sequence motif" description="GXSXG" evidence="4">
    <location>
        <begin position="61"/>
        <end position="65"/>
    </location>
</feature>
<keyword evidence="9" id="KW-1185">Reference proteome</keyword>
<dbReference type="GO" id="GO:0005737">
    <property type="term" value="C:cytoplasm"/>
    <property type="evidence" value="ECO:0007669"/>
    <property type="project" value="TreeGrafter"/>
</dbReference>
<dbReference type="GO" id="GO:0005811">
    <property type="term" value="C:lipid droplet"/>
    <property type="evidence" value="ECO:0007669"/>
    <property type="project" value="TreeGrafter"/>
</dbReference>
<dbReference type="GO" id="GO:0055088">
    <property type="term" value="P:lipid homeostasis"/>
    <property type="evidence" value="ECO:0007669"/>
    <property type="project" value="TreeGrafter"/>
</dbReference>
<dbReference type="InterPro" id="IPR033562">
    <property type="entry name" value="PLPL"/>
</dbReference>
<accession>Q4T9X3</accession>
<dbReference type="AlphaFoldDB" id="Q4T9X3"/>
<dbReference type="Ensembl" id="ENSTNIT00000005818.1">
    <property type="protein sequence ID" value="ENSTNIP00000005670.1"/>
    <property type="gene ID" value="ENSTNIG00000003098.1"/>
</dbReference>
<feature type="region of interest" description="Disordered" evidence="5">
    <location>
        <begin position="314"/>
        <end position="345"/>
    </location>
</feature>
<evidence type="ECO:0000256" key="2">
    <source>
        <dbReference type="ARBA" id="ARBA00022801"/>
    </source>
</evidence>
<dbReference type="STRING" id="99883.ENSTNIP00000005670"/>
<evidence type="ECO:0000313" key="7">
    <source>
        <dbReference type="EMBL" id="CAF90309.1"/>
    </source>
</evidence>
<reference evidence="8" key="3">
    <citation type="submission" date="2025-05" db="UniProtKB">
        <authorList>
            <consortium name="Ensembl"/>
        </authorList>
    </citation>
    <scope>IDENTIFICATION</scope>
</reference>
<evidence type="ECO:0000256" key="3">
    <source>
        <dbReference type="ARBA" id="ARBA00023098"/>
    </source>
</evidence>
<proteinExistence type="predicted"/>
<feature type="short sequence motif" description="DGA/G" evidence="4">
    <location>
        <begin position="182"/>
        <end position="184"/>
    </location>
</feature>
<dbReference type="GO" id="GO:0016020">
    <property type="term" value="C:membrane"/>
    <property type="evidence" value="ECO:0007669"/>
    <property type="project" value="TreeGrafter"/>
</dbReference>